<organism evidence="1 2">
    <name type="scientific">Paramagnetospirillum magneticum (strain ATCC 700264 / AMB-1)</name>
    <name type="common">Magnetospirillum magneticum</name>
    <dbReference type="NCBI Taxonomy" id="342108"/>
    <lineage>
        <taxon>Bacteria</taxon>
        <taxon>Pseudomonadati</taxon>
        <taxon>Pseudomonadota</taxon>
        <taxon>Alphaproteobacteria</taxon>
        <taxon>Rhodospirillales</taxon>
        <taxon>Magnetospirillaceae</taxon>
        <taxon>Paramagnetospirillum</taxon>
    </lineage>
</organism>
<protein>
    <submittedName>
        <fullName evidence="1">Uncharacterized protein</fullName>
    </submittedName>
</protein>
<evidence type="ECO:0000313" key="1">
    <source>
        <dbReference type="EMBL" id="BAE48901.1"/>
    </source>
</evidence>
<gene>
    <name evidence="1" type="ordered locus">amb0097</name>
</gene>
<accession>Q2WB74</accession>
<dbReference type="Proteomes" id="UP000007058">
    <property type="component" value="Chromosome"/>
</dbReference>
<dbReference type="KEGG" id="mag:amb0097"/>
<sequence>MLASGGQFFSLEMLLIKVFPLWAAIAIHKVSVFGISLLGSWLLLHRGMGLAPILAVGFGVWYGLSSFDLYMYSLQHGISMAAIPLSIYLMVVRADKGDQYYRWIIPLAALLSTSTLLTHSMMALMFSLMVATIMLGLGNWRRKVAAITILFVFVCLNWADVITSFTQLSQGASRQPHLFSFHSLLSFNFWRTSQGEKLVFFYISLIISLAICVIYARRDGLRYLSGLVFCLLANPIIMLIPWERLGLGFVLGIDFGRLTYGFAALGLIPMARASLIVAERWKSPLAQGAPLAVCLSLAIGALLFQKASTIVQYLGEGGQAVLTKVPNLRDRPWQTDPHGRVVTIPHLIVPFAPLAYGLETFDGYLNLQPMIKARFWSYAKKHLPIYSGRNTFIENQLYLNRPMAFDMRCCDRFSLDDMIDQDFLRLGGVRYVVSYVPLGGNGLRQISGPHAYVARHKKPFRQKIEEDLRQIASPGEVFVYETTNSQPIAFFASSVTALSAEASDEEVYQAAIAGVASRKVAVQLPVAPLPQATGQVAALDYVPGGYVAKVIAPEGGLFVLNVPKTRFWTVSIDGRPAEVFAVNGIQMGVEIYPGAREIRFEYRRPRVADLLRRLIHR</sequence>
<name>Q2WB74_PARM1</name>
<dbReference type="AlphaFoldDB" id="Q2WB74"/>
<dbReference type="EMBL" id="AP007255">
    <property type="protein sequence ID" value="BAE48901.1"/>
    <property type="molecule type" value="Genomic_DNA"/>
</dbReference>
<reference evidence="1 2" key="1">
    <citation type="journal article" date="2005" name="DNA Res.">
        <title>Complete genome sequence of the facultative anaerobic magnetotactic bacterium Magnetospirillum sp. strain AMB-1.</title>
        <authorList>
            <person name="Matsunaga T."/>
            <person name="Okamura Y."/>
            <person name="Fukuda Y."/>
            <person name="Wahyudi A.T."/>
            <person name="Murase Y."/>
            <person name="Takeyama H."/>
        </authorList>
    </citation>
    <scope>NUCLEOTIDE SEQUENCE [LARGE SCALE GENOMIC DNA]</scope>
    <source>
        <strain evidence="2">ATCC 700264 / AMB-1</strain>
    </source>
</reference>
<keyword evidence="2" id="KW-1185">Reference proteome</keyword>
<dbReference type="HOGENOM" id="CLU_442660_0_0_5"/>
<evidence type="ECO:0000313" key="2">
    <source>
        <dbReference type="Proteomes" id="UP000007058"/>
    </source>
</evidence>
<proteinExistence type="predicted"/>